<dbReference type="InterPro" id="IPR051437">
    <property type="entry name" value="TTLL_monoglycylase"/>
</dbReference>
<evidence type="ECO:0000256" key="4">
    <source>
        <dbReference type="ARBA" id="ARBA00022741"/>
    </source>
</evidence>
<sequence>MSPSLEKSSSTNLLNVSPNVRSVRSSSKDNRKGIQKLQELKAVVEKAILNHKTFTVLGPFTCVKNALKLRGWIEKFENRIKFEDLKIEKQAVQDFSCGTTDNRNDSALNEFQISRLLRDSSVDFVWTMKNEPIKWKKLSSQTIVSRFPRAEFATKAGLCSSLQQSHWYQEEDISMVLFPRCYNIFNEEELTAFIENFRMTACISLIKFTYAVTREENLIFDEDGTVPVTSIEFAIQRCSDYISQQQHEDIDKKETEKIWDHQWDQFLTYYYQVVHNGAFFSYTEKEEIDVKCDNTLEQITEFWSQLPLDGVNNLWILKPAAKSRGRGILILKNLEDILYKINSLQSKESRYVAQKYIERPLLIYETKFDIRQWFLVTSAFPLTIWMYKESYLRFCSQIFSLINTHESVHLSNNAIQCKYTNGKRDQNLPDENMWDCYTFQTYLRAKGQPEVWQTTIYPGMRQSIICTLLASQDTMDTRKNCFELFGADFMLSESFEPWLIEINSGPSMSSSTSVTARMCAQVLEDVIKVVIDRKYNKNADTGMFELVYKQNIPPAQPYMGQNLIVRGTKIETGCRANKADKKRQKNRKISIASVIPASKIFRAGTQAIRKPAKPRDCCRAKKENIRPTRRSEKENMRSSSSISEWRVPEYKQCENICERRVDIDSNDNFNVKSESDKSNAFNQFPFVNDKTSKKPVSPSLLPKQCNSYDVFPKIT</sequence>
<evidence type="ECO:0000256" key="3">
    <source>
        <dbReference type="ARBA" id="ARBA00022598"/>
    </source>
</evidence>
<keyword evidence="3" id="KW-0436">Ligase</keyword>
<dbReference type="Gene3D" id="3.30.470.20">
    <property type="entry name" value="ATP-grasp fold, B domain"/>
    <property type="match status" value="1"/>
</dbReference>
<evidence type="ECO:0000256" key="2">
    <source>
        <dbReference type="ARBA" id="ARBA00022490"/>
    </source>
</evidence>
<dbReference type="PANTHER" id="PTHR45870:SF2">
    <property type="entry name" value="TUBULIN MONOGLYCYLASE TTLL3"/>
    <property type="match status" value="1"/>
</dbReference>
<keyword evidence="11" id="KW-1185">Reference proteome</keyword>
<evidence type="ECO:0000256" key="1">
    <source>
        <dbReference type="ARBA" id="ARBA00004245"/>
    </source>
</evidence>
<dbReference type="Proteomes" id="UP001367676">
    <property type="component" value="Unassembled WGS sequence"/>
</dbReference>
<feature type="region of interest" description="Disordered" evidence="8">
    <location>
        <begin position="1"/>
        <end position="30"/>
    </location>
</feature>
<evidence type="ECO:0000256" key="8">
    <source>
        <dbReference type="SAM" id="MobiDB-lite"/>
    </source>
</evidence>
<evidence type="ECO:0000313" key="10">
    <source>
        <dbReference type="EMBL" id="KAK7590670.1"/>
    </source>
</evidence>
<keyword evidence="4 7" id="KW-0547">Nucleotide-binding</keyword>
<dbReference type="FunFam" id="3.30.470.20:FF:000032">
    <property type="entry name" value="tubulin monoglycylase TTLL3 isoform X2"/>
    <property type="match status" value="1"/>
</dbReference>
<dbReference type="GO" id="GO:0003341">
    <property type="term" value="P:cilium movement"/>
    <property type="evidence" value="ECO:0007669"/>
    <property type="project" value="TreeGrafter"/>
</dbReference>
<evidence type="ECO:0000259" key="9">
    <source>
        <dbReference type="PROSITE" id="PS50975"/>
    </source>
</evidence>
<dbReference type="GO" id="GO:0046872">
    <property type="term" value="F:metal ion binding"/>
    <property type="evidence" value="ECO:0007669"/>
    <property type="project" value="InterPro"/>
</dbReference>
<dbReference type="GO" id="GO:0070736">
    <property type="term" value="F:protein-glycine ligase activity, initiating"/>
    <property type="evidence" value="ECO:0007669"/>
    <property type="project" value="TreeGrafter"/>
</dbReference>
<feature type="compositionally biased region" description="Polar residues" evidence="8">
    <location>
        <begin position="1"/>
        <end position="14"/>
    </location>
</feature>
<dbReference type="GO" id="GO:0005524">
    <property type="term" value="F:ATP binding"/>
    <property type="evidence" value="ECO:0007669"/>
    <property type="project" value="UniProtKB-UniRule"/>
</dbReference>
<dbReference type="PROSITE" id="PS50975">
    <property type="entry name" value="ATP_GRASP"/>
    <property type="match status" value="1"/>
</dbReference>
<gene>
    <name evidence="10" type="ORF">V9T40_002283</name>
</gene>
<dbReference type="PROSITE" id="PS51221">
    <property type="entry name" value="TTL"/>
    <property type="match status" value="1"/>
</dbReference>
<reference evidence="10 11" key="1">
    <citation type="submission" date="2024-03" db="EMBL/GenBank/DDBJ databases">
        <title>Adaptation during the transition from Ophiocordyceps entomopathogen to insect associate is accompanied by gene loss and intensified selection.</title>
        <authorList>
            <person name="Ward C.M."/>
            <person name="Onetto C.A."/>
            <person name="Borneman A.R."/>
        </authorList>
    </citation>
    <scope>NUCLEOTIDE SEQUENCE [LARGE SCALE GENOMIC DNA]</scope>
    <source>
        <strain evidence="10">AWRI1</strain>
        <tissue evidence="10">Single Adult Female</tissue>
    </source>
</reference>
<dbReference type="SUPFAM" id="SSF56059">
    <property type="entry name" value="Glutathione synthetase ATP-binding domain-like"/>
    <property type="match status" value="1"/>
</dbReference>
<evidence type="ECO:0000256" key="6">
    <source>
        <dbReference type="ARBA" id="ARBA00023212"/>
    </source>
</evidence>
<keyword evidence="5 7" id="KW-0067">ATP-binding</keyword>
<dbReference type="GO" id="GO:0015630">
    <property type="term" value="C:microtubule cytoskeleton"/>
    <property type="evidence" value="ECO:0007669"/>
    <property type="project" value="TreeGrafter"/>
</dbReference>
<comment type="caution">
    <text evidence="10">The sequence shown here is derived from an EMBL/GenBank/DDBJ whole genome shotgun (WGS) entry which is preliminary data.</text>
</comment>
<dbReference type="EMBL" id="JBBCAQ010000022">
    <property type="protein sequence ID" value="KAK7590670.1"/>
    <property type="molecule type" value="Genomic_DNA"/>
</dbReference>
<feature type="domain" description="ATP-grasp" evidence="9">
    <location>
        <begin position="484"/>
        <end position="531"/>
    </location>
</feature>
<organism evidence="10 11">
    <name type="scientific">Parthenolecanium corni</name>
    <dbReference type="NCBI Taxonomy" id="536013"/>
    <lineage>
        <taxon>Eukaryota</taxon>
        <taxon>Metazoa</taxon>
        <taxon>Ecdysozoa</taxon>
        <taxon>Arthropoda</taxon>
        <taxon>Hexapoda</taxon>
        <taxon>Insecta</taxon>
        <taxon>Pterygota</taxon>
        <taxon>Neoptera</taxon>
        <taxon>Paraneoptera</taxon>
        <taxon>Hemiptera</taxon>
        <taxon>Sternorrhyncha</taxon>
        <taxon>Coccoidea</taxon>
        <taxon>Coccidae</taxon>
        <taxon>Parthenolecanium</taxon>
    </lineage>
</organism>
<evidence type="ECO:0000256" key="5">
    <source>
        <dbReference type="ARBA" id="ARBA00022840"/>
    </source>
</evidence>
<protein>
    <recommendedName>
        <fullName evidence="9">ATP-grasp domain-containing protein</fullName>
    </recommendedName>
</protein>
<keyword evidence="2" id="KW-0963">Cytoplasm</keyword>
<dbReference type="GO" id="GO:0060271">
    <property type="term" value="P:cilium assembly"/>
    <property type="evidence" value="ECO:0007669"/>
    <property type="project" value="TreeGrafter"/>
</dbReference>
<accession>A0AAN9Y588</accession>
<dbReference type="Pfam" id="PF03133">
    <property type="entry name" value="TTL"/>
    <property type="match status" value="1"/>
</dbReference>
<evidence type="ECO:0000313" key="11">
    <source>
        <dbReference type="Proteomes" id="UP001367676"/>
    </source>
</evidence>
<comment type="subcellular location">
    <subcellularLocation>
        <location evidence="1">Cytoplasm</location>
        <location evidence="1">Cytoskeleton</location>
    </subcellularLocation>
</comment>
<name>A0AAN9Y588_9HEMI</name>
<evidence type="ECO:0000256" key="7">
    <source>
        <dbReference type="PROSITE-ProRule" id="PRU00409"/>
    </source>
</evidence>
<keyword evidence="6" id="KW-0206">Cytoskeleton</keyword>
<proteinExistence type="predicted"/>
<dbReference type="AlphaFoldDB" id="A0AAN9Y588"/>
<dbReference type="PANTHER" id="PTHR45870">
    <property type="entry name" value="TUBULIN MONOGLYCYLASE TTLL3"/>
    <property type="match status" value="1"/>
</dbReference>
<feature type="compositionally biased region" description="Low complexity" evidence="8">
    <location>
        <begin position="15"/>
        <end position="25"/>
    </location>
</feature>
<dbReference type="InterPro" id="IPR004344">
    <property type="entry name" value="TTL/TTLL_fam"/>
</dbReference>
<dbReference type="GO" id="GO:0005930">
    <property type="term" value="C:axoneme"/>
    <property type="evidence" value="ECO:0007669"/>
    <property type="project" value="TreeGrafter"/>
</dbReference>
<dbReference type="InterPro" id="IPR011761">
    <property type="entry name" value="ATP-grasp"/>
</dbReference>